<keyword evidence="3" id="KW-0804">Transcription</keyword>
<protein>
    <submittedName>
        <fullName evidence="5">AsnC family transcriptional regulator</fullName>
    </submittedName>
</protein>
<dbReference type="Gene3D" id="1.10.10.10">
    <property type="entry name" value="Winged helix-like DNA-binding domain superfamily/Winged helix DNA-binding domain"/>
    <property type="match status" value="1"/>
</dbReference>
<evidence type="ECO:0000259" key="4">
    <source>
        <dbReference type="PROSITE" id="PS50956"/>
    </source>
</evidence>
<sequence>MDRRPKIPISLDAIDRRILKALQRNARMSNVELANEVGLSPSPCLRRVRLLEESGVIEQYVAVLNGPKAGVGLTVFVRVWFKTQDSTITAQFAETVRKFPEVVECYLTTGECDAIMRVVTADLHAYWRFQADYLTRIPSVQSVKTDVPMETIKRSYELPLA</sequence>
<keyword evidence="6" id="KW-1185">Reference proteome</keyword>
<dbReference type="PRINTS" id="PR00033">
    <property type="entry name" value="HTHASNC"/>
</dbReference>
<dbReference type="InterPro" id="IPR019885">
    <property type="entry name" value="Tscrpt_reg_HTH_AsnC-type_CS"/>
</dbReference>
<dbReference type="CDD" id="cd00090">
    <property type="entry name" value="HTH_ARSR"/>
    <property type="match status" value="1"/>
</dbReference>
<name>A0ABQ5UJN1_9HYPH</name>
<dbReference type="InterPro" id="IPR011008">
    <property type="entry name" value="Dimeric_a/b-barrel"/>
</dbReference>
<gene>
    <name evidence="5" type="ORF">GCM10007913_41140</name>
</gene>
<dbReference type="InterPro" id="IPR000485">
    <property type="entry name" value="AsnC-type_HTH_dom"/>
</dbReference>
<dbReference type="InterPro" id="IPR011991">
    <property type="entry name" value="ArsR-like_HTH"/>
</dbReference>
<comment type="caution">
    <text evidence="5">The sequence shown here is derived from an EMBL/GenBank/DDBJ whole genome shotgun (WGS) entry which is preliminary data.</text>
</comment>
<dbReference type="PANTHER" id="PTHR30154:SF34">
    <property type="entry name" value="TRANSCRIPTIONAL REGULATOR AZLB"/>
    <property type="match status" value="1"/>
</dbReference>
<keyword evidence="2" id="KW-0238">DNA-binding</keyword>
<dbReference type="SUPFAM" id="SSF46785">
    <property type="entry name" value="Winged helix' DNA-binding domain"/>
    <property type="match status" value="1"/>
</dbReference>
<evidence type="ECO:0000313" key="5">
    <source>
        <dbReference type="EMBL" id="GLQ12181.1"/>
    </source>
</evidence>
<evidence type="ECO:0000256" key="3">
    <source>
        <dbReference type="ARBA" id="ARBA00023163"/>
    </source>
</evidence>
<organism evidence="5 6">
    <name type="scientific">Devosia yakushimensis</name>
    <dbReference type="NCBI Taxonomy" id="470028"/>
    <lineage>
        <taxon>Bacteria</taxon>
        <taxon>Pseudomonadati</taxon>
        <taxon>Pseudomonadota</taxon>
        <taxon>Alphaproteobacteria</taxon>
        <taxon>Hyphomicrobiales</taxon>
        <taxon>Devosiaceae</taxon>
        <taxon>Devosia</taxon>
    </lineage>
</organism>
<dbReference type="Gene3D" id="3.30.70.920">
    <property type="match status" value="1"/>
</dbReference>
<dbReference type="Proteomes" id="UP001161406">
    <property type="component" value="Unassembled WGS sequence"/>
</dbReference>
<evidence type="ECO:0000256" key="2">
    <source>
        <dbReference type="ARBA" id="ARBA00023125"/>
    </source>
</evidence>
<dbReference type="PANTHER" id="PTHR30154">
    <property type="entry name" value="LEUCINE-RESPONSIVE REGULATORY PROTEIN"/>
    <property type="match status" value="1"/>
</dbReference>
<proteinExistence type="predicted"/>
<evidence type="ECO:0000313" key="6">
    <source>
        <dbReference type="Proteomes" id="UP001161406"/>
    </source>
</evidence>
<feature type="domain" description="HTH asnC-type" evidence="4">
    <location>
        <begin position="11"/>
        <end position="72"/>
    </location>
</feature>
<dbReference type="InterPro" id="IPR019887">
    <property type="entry name" value="Tscrpt_reg_AsnC/Lrp_C"/>
</dbReference>
<keyword evidence="1" id="KW-0805">Transcription regulation</keyword>
<dbReference type="SUPFAM" id="SSF54909">
    <property type="entry name" value="Dimeric alpha+beta barrel"/>
    <property type="match status" value="1"/>
</dbReference>
<evidence type="ECO:0000256" key="1">
    <source>
        <dbReference type="ARBA" id="ARBA00023015"/>
    </source>
</evidence>
<dbReference type="EMBL" id="BSNG01000004">
    <property type="protein sequence ID" value="GLQ12181.1"/>
    <property type="molecule type" value="Genomic_DNA"/>
</dbReference>
<dbReference type="InterPro" id="IPR036390">
    <property type="entry name" value="WH_DNA-bd_sf"/>
</dbReference>
<dbReference type="PROSITE" id="PS50956">
    <property type="entry name" value="HTH_ASNC_2"/>
    <property type="match status" value="1"/>
</dbReference>
<dbReference type="Pfam" id="PF01037">
    <property type="entry name" value="AsnC_trans_reg"/>
    <property type="match status" value="1"/>
</dbReference>
<dbReference type="PROSITE" id="PS00519">
    <property type="entry name" value="HTH_ASNC_1"/>
    <property type="match status" value="1"/>
</dbReference>
<reference evidence="5" key="2">
    <citation type="submission" date="2023-01" db="EMBL/GenBank/DDBJ databases">
        <title>Draft genome sequence of Devosia yakushimensis strain NBRC 103855.</title>
        <authorList>
            <person name="Sun Q."/>
            <person name="Mori K."/>
        </authorList>
    </citation>
    <scope>NUCLEOTIDE SEQUENCE</scope>
    <source>
        <strain evidence="5">NBRC 103855</strain>
    </source>
</reference>
<dbReference type="SMART" id="SM00344">
    <property type="entry name" value="HTH_ASNC"/>
    <property type="match status" value="1"/>
</dbReference>
<dbReference type="Pfam" id="PF13412">
    <property type="entry name" value="HTH_24"/>
    <property type="match status" value="1"/>
</dbReference>
<dbReference type="InterPro" id="IPR019888">
    <property type="entry name" value="Tscrpt_reg_AsnC-like"/>
</dbReference>
<dbReference type="InterPro" id="IPR036388">
    <property type="entry name" value="WH-like_DNA-bd_sf"/>
</dbReference>
<accession>A0ABQ5UJN1</accession>
<reference evidence="5" key="1">
    <citation type="journal article" date="2014" name="Int. J. Syst. Evol. Microbiol.">
        <title>Complete genome of a new Firmicutes species belonging to the dominant human colonic microbiota ('Ruminococcus bicirculans') reveals two chromosomes and a selective capacity to utilize plant glucans.</title>
        <authorList>
            <consortium name="NISC Comparative Sequencing Program"/>
            <person name="Wegmann U."/>
            <person name="Louis P."/>
            <person name="Goesmann A."/>
            <person name="Henrissat B."/>
            <person name="Duncan S.H."/>
            <person name="Flint H.J."/>
        </authorList>
    </citation>
    <scope>NUCLEOTIDE SEQUENCE</scope>
    <source>
        <strain evidence="5">NBRC 103855</strain>
    </source>
</reference>